<protein>
    <submittedName>
        <fullName evidence="1">Uncharacterized protein</fullName>
    </submittedName>
</protein>
<evidence type="ECO:0000313" key="2">
    <source>
        <dbReference type="Proteomes" id="UP000198716"/>
    </source>
</evidence>
<evidence type="ECO:0000313" key="1">
    <source>
        <dbReference type="EMBL" id="SFE22084.1"/>
    </source>
</evidence>
<dbReference type="AlphaFoldDB" id="A0A1I1YR71"/>
<gene>
    <name evidence="1" type="ORF">SAMN04487819_109195</name>
</gene>
<proteinExistence type="predicted"/>
<reference evidence="2" key="1">
    <citation type="submission" date="2016-10" db="EMBL/GenBank/DDBJ databases">
        <authorList>
            <person name="Varghese N."/>
            <person name="Submissions S."/>
        </authorList>
    </citation>
    <scope>NUCLEOTIDE SEQUENCE [LARGE SCALE GENOMIC DNA]</scope>
    <source>
        <strain evidence="2">DSM 45004</strain>
    </source>
</reference>
<sequence length="89" mass="10183">MLSNMVLDAISTRRRMRWRVLTMLLTGPYLHAALVLPTGRARTRGPWCDPSSRSQRRCWSTEIPIQSELQIYLPLPGGLVTMAILNENF</sequence>
<dbReference type="Proteomes" id="UP000198716">
    <property type="component" value="Unassembled WGS sequence"/>
</dbReference>
<name>A0A1I1YR71_9ACTN</name>
<organism evidence="1 2">
    <name type="scientific">Actinopolyspora alba</name>
    <dbReference type="NCBI Taxonomy" id="673379"/>
    <lineage>
        <taxon>Bacteria</taxon>
        <taxon>Bacillati</taxon>
        <taxon>Actinomycetota</taxon>
        <taxon>Actinomycetes</taxon>
        <taxon>Actinopolysporales</taxon>
        <taxon>Actinopolysporaceae</taxon>
        <taxon>Actinopolyspora</taxon>
        <taxon>Actinopolyspora alba group</taxon>
    </lineage>
</organism>
<accession>A0A1I1YR71</accession>
<keyword evidence="2" id="KW-1185">Reference proteome</keyword>
<dbReference type="EMBL" id="FOMZ01000009">
    <property type="protein sequence ID" value="SFE22084.1"/>
    <property type="molecule type" value="Genomic_DNA"/>
</dbReference>